<sequence length="260" mass="28343">MRVECALKSIGVKEDIAVMRRSRGGGGGGGEMGRECAASAAGARRALLVAGVGGRAPGLAEGRSQPAAPSSTEPCVRHPTGAYRPSPVQCAANASLSGSSRWSACWRAGVWWRRAPLVGGRGIICLWCRTKASGIERWSVGNRHVPFITRFVTERQEARSRPCLTSRYPPALTSRHRAPATCYRGVSGVVRHWYRKTSGLVKYLVWRGGPAHAPTSAVLPCWRTPRHTGTPRPLLYYYTSTKLYYWTPLLTFGLPSLLLL</sequence>
<proteinExistence type="predicted"/>
<comment type="caution">
    <text evidence="1">The sequence shown here is derived from an EMBL/GenBank/DDBJ whole genome shotgun (WGS) entry which is preliminary data.</text>
</comment>
<dbReference type="Proteomes" id="UP000324222">
    <property type="component" value="Unassembled WGS sequence"/>
</dbReference>
<keyword evidence="2" id="KW-1185">Reference proteome</keyword>
<evidence type="ECO:0000313" key="2">
    <source>
        <dbReference type="Proteomes" id="UP000324222"/>
    </source>
</evidence>
<dbReference type="AlphaFoldDB" id="A0A5B7FV67"/>
<accession>A0A5B7FV67</accession>
<protein>
    <submittedName>
        <fullName evidence="1">Uncharacterized protein</fullName>
    </submittedName>
</protein>
<name>A0A5B7FV67_PORTR</name>
<reference evidence="1 2" key="1">
    <citation type="submission" date="2019-05" db="EMBL/GenBank/DDBJ databases">
        <title>Another draft genome of Portunus trituberculatus and its Hox gene families provides insights of decapod evolution.</title>
        <authorList>
            <person name="Jeong J.-H."/>
            <person name="Song I."/>
            <person name="Kim S."/>
            <person name="Choi T."/>
            <person name="Kim D."/>
            <person name="Ryu S."/>
            <person name="Kim W."/>
        </authorList>
    </citation>
    <scope>NUCLEOTIDE SEQUENCE [LARGE SCALE GENOMIC DNA]</scope>
    <source>
        <tissue evidence="1">Muscle</tissue>
    </source>
</reference>
<organism evidence="1 2">
    <name type="scientific">Portunus trituberculatus</name>
    <name type="common">Swimming crab</name>
    <name type="synonym">Neptunus trituberculatus</name>
    <dbReference type="NCBI Taxonomy" id="210409"/>
    <lineage>
        <taxon>Eukaryota</taxon>
        <taxon>Metazoa</taxon>
        <taxon>Ecdysozoa</taxon>
        <taxon>Arthropoda</taxon>
        <taxon>Crustacea</taxon>
        <taxon>Multicrustacea</taxon>
        <taxon>Malacostraca</taxon>
        <taxon>Eumalacostraca</taxon>
        <taxon>Eucarida</taxon>
        <taxon>Decapoda</taxon>
        <taxon>Pleocyemata</taxon>
        <taxon>Brachyura</taxon>
        <taxon>Eubrachyura</taxon>
        <taxon>Portunoidea</taxon>
        <taxon>Portunidae</taxon>
        <taxon>Portuninae</taxon>
        <taxon>Portunus</taxon>
    </lineage>
</organism>
<dbReference type="EMBL" id="VSRR010008743">
    <property type="protein sequence ID" value="MPC49225.1"/>
    <property type="molecule type" value="Genomic_DNA"/>
</dbReference>
<gene>
    <name evidence="1" type="ORF">E2C01_043024</name>
</gene>
<evidence type="ECO:0000313" key="1">
    <source>
        <dbReference type="EMBL" id="MPC49225.1"/>
    </source>
</evidence>